<gene>
    <name evidence="16" type="ORF">QF035_009537</name>
</gene>
<keyword evidence="11 14" id="KW-1133">Transmembrane helix</keyword>
<evidence type="ECO:0000313" key="17">
    <source>
        <dbReference type="Proteomes" id="UP001230328"/>
    </source>
</evidence>
<evidence type="ECO:0000256" key="4">
    <source>
        <dbReference type="ARBA" id="ARBA00022475"/>
    </source>
</evidence>
<dbReference type="InterPro" id="IPR005467">
    <property type="entry name" value="His_kinase_dom"/>
</dbReference>
<dbReference type="Gene3D" id="3.30.565.10">
    <property type="entry name" value="Histidine kinase-like ATPase, C-terminal domain"/>
    <property type="match status" value="1"/>
</dbReference>
<comment type="subcellular location">
    <subcellularLocation>
        <location evidence="2">Cell membrane</location>
        <topology evidence="2">Multi-pass membrane protein</topology>
    </subcellularLocation>
</comment>
<dbReference type="SUPFAM" id="SSF55874">
    <property type="entry name" value="ATPase domain of HSP90 chaperone/DNA topoisomerase II/histidine kinase"/>
    <property type="match status" value="1"/>
</dbReference>
<keyword evidence="17" id="KW-1185">Reference proteome</keyword>
<name>A0ABU0T814_9ACTN</name>
<dbReference type="EC" id="2.7.13.3" evidence="3"/>
<comment type="caution">
    <text evidence="16">The sequence shown here is derived from an EMBL/GenBank/DDBJ whole genome shotgun (WGS) entry which is preliminary data.</text>
</comment>
<evidence type="ECO:0000256" key="3">
    <source>
        <dbReference type="ARBA" id="ARBA00012438"/>
    </source>
</evidence>
<keyword evidence="13 14" id="KW-0472">Membrane</keyword>
<reference evidence="16 17" key="1">
    <citation type="submission" date="2023-07" db="EMBL/GenBank/DDBJ databases">
        <title>Comparative genomics of wheat-associated soil bacteria to identify genetic determinants of phenazine resistance.</title>
        <authorList>
            <person name="Mouncey N."/>
        </authorList>
    </citation>
    <scope>NUCLEOTIDE SEQUENCE [LARGE SCALE GENOMIC DNA]</scope>
    <source>
        <strain evidence="16 17">V2I4</strain>
    </source>
</reference>
<dbReference type="GO" id="GO:0004673">
    <property type="term" value="F:protein histidine kinase activity"/>
    <property type="evidence" value="ECO:0007669"/>
    <property type="project" value="UniProtKB-EC"/>
</dbReference>
<dbReference type="InterPro" id="IPR004358">
    <property type="entry name" value="Sig_transdc_His_kin-like_C"/>
</dbReference>
<evidence type="ECO:0000256" key="2">
    <source>
        <dbReference type="ARBA" id="ARBA00004651"/>
    </source>
</evidence>
<evidence type="ECO:0000256" key="14">
    <source>
        <dbReference type="SAM" id="Phobius"/>
    </source>
</evidence>
<dbReference type="CDD" id="cd16915">
    <property type="entry name" value="HATPase_DpiB-CitA-like"/>
    <property type="match status" value="1"/>
</dbReference>
<keyword evidence="5" id="KW-0597">Phosphoprotein</keyword>
<dbReference type="InterPro" id="IPR029151">
    <property type="entry name" value="Sensor-like_sf"/>
</dbReference>
<dbReference type="PANTHER" id="PTHR43304:SF1">
    <property type="entry name" value="PAC DOMAIN-CONTAINING PROTEIN"/>
    <property type="match status" value="1"/>
</dbReference>
<keyword evidence="6 16" id="KW-0808">Transferase</keyword>
<evidence type="ECO:0000256" key="12">
    <source>
        <dbReference type="ARBA" id="ARBA00023012"/>
    </source>
</evidence>
<dbReference type="Pfam" id="PF02518">
    <property type="entry name" value="HATPase_c"/>
    <property type="match status" value="1"/>
</dbReference>
<dbReference type="SUPFAM" id="SSF55890">
    <property type="entry name" value="Sporulation response regulatory protein Spo0B"/>
    <property type="match status" value="1"/>
</dbReference>
<evidence type="ECO:0000256" key="10">
    <source>
        <dbReference type="ARBA" id="ARBA00022840"/>
    </source>
</evidence>
<feature type="domain" description="Histidine kinase" evidence="15">
    <location>
        <begin position="362"/>
        <end position="563"/>
    </location>
</feature>
<dbReference type="InterPro" id="IPR033463">
    <property type="entry name" value="sCache_3"/>
</dbReference>
<dbReference type="Pfam" id="PF14689">
    <property type="entry name" value="SPOB_a"/>
    <property type="match status" value="1"/>
</dbReference>
<dbReference type="SUPFAM" id="SSF103190">
    <property type="entry name" value="Sensory domain-like"/>
    <property type="match status" value="1"/>
</dbReference>
<evidence type="ECO:0000256" key="6">
    <source>
        <dbReference type="ARBA" id="ARBA00022679"/>
    </source>
</evidence>
<keyword evidence="9 16" id="KW-0418">Kinase</keyword>
<evidence type="ECO:0000259" key="15">
    <source>
        <dbReference type="PROSITE" id="PS50109"/>
    </source>
</evidence>
<keyword evidence="10" id="KW-0067">ATP-binding</keyword>
<dbReference type="InterPro" id="IPR000014">
    <property type="entry name" value="PAS"/>
</dbReference>
<dbReference type="PROSITE" id="PS50109">
    <property type="entry name" value="HIS_KIN"/>
    <property type="match status" value="1"/>
</dbReference>
<organism evidence="16 17">
    <name type="scientific">Streptomyces umbrinus</name>
    <dbReference type="NCBI Taxonomy" id="67370"/>
    <lineage>
        <taxon>Bacteria</taxon>
        <taxon>Bacillati</taxon>
        <taxon>Actinomycetota</taxon>
        <taxon>Actinomycetes</taxon>
        <taxon>Kitasatosporales</taxon>
        <taxon>Streptomycetaceae</taxon>
        <taxon>Streptomyces</taxon>
        <taxon>Streptomyces phaeochromogenes group</taxon>
    </lineage>
</organism>
<evidence type="ECO:0000256" key="9">
    <source>
        <dbReference type="ARBA" id="ARBA00022777"/>
    </source>
</evidence>
<sequence>MMVRPQDEPPNAVSAREIEYVVVATFRRQTLAGEMLVLQLAIVVVVLLAVAAVSLAQSEATFNRVEGRRVAALAEQLAANPLVRSQLVRPAPLEALAPLVNSTQTQSGVTSVTVTDADGRIVSSTNPTALGDRLALGEGAAEGRGWSGSLTLDGSRQLVAQVPVLGATQQNLGQYLGTVMIGEADPTVWQRLNGASSYLLAYLGIASGLGLVGSWLLARRVKRQTLGLEPREIAGLAEHREAMLYGIAEGVIALDPQHRLTLANDMGLRLLDLPEDCVGQSLAELGIEGRLRDVLVGDRKGAPHERDEVVIRHGRVLVMNRMTVTKDGRPLGSVTTLRDRTELARLEREIGSFRSSSELLRAQAHEFANQLHTISGLIEIGEEDEVVCYIRALNQRRQSLDVTLSRRVRDTAVAALLMAKASLAAERKVRLRISDSTALDRLVPEDAADVATVVGNLVDNAVDAASVAGVAGEADGHEAWVEVELRQDASSVEIVVRDSGPGVAPELAREVFLHGFTTKAAQEGERGIGLALTRLVCERHGGEISVTNTPEGAMFTARMTVSHLTDAVAEGAAR</sequence>
<dbReference type="EMBL" id="JAUSZI010000002">
    <property type="protein sequence ID" value="MDQ1031955.1"/>
    <property type="molecule type" value="Genomic_DNA"/>
</dbReference>
<protein>
    <recommendedName>
        <fullName evidence="3">histidine kinase</fullName>
        <ecNumber evidence="3">2.7.13.3</ecNumber>
    </recommendedName>
</protein>
<dbReference type="InterPro" id="IPR039506">
    <property type="entry name" value="SPOB_a"/>
</dbReference>
<keyword evidence="8" id="KW-0547">Nucleotide-binding</keyword>
<evidence type="ECO:0000256" key="13">
    <source>
        <dbReference type="ARBA" id="ARBA00023136"/>
    </source>
</evidence>
<dbReference type="Gene3D" id="1.10.287.130">
    <property type="match status" value="1"/>
</dbReference>
<dbReference type="SMART" id="SM00387">
    <property type="entry name" value="HATPase_c"/>
    <property type="match status" value="1"/>
</dbReference>
<dbReference type="Pfam" id="PF00989">
    <property type="entry name" value="PAS"/>
    <property type="match status" value="1"/>
</dbReference>
<evidence type="ECO:0000256" key="8">
    <source>
        <dbReference type="ARBA" id="ARBA00022741"/>
    </source>
</evidence>
<dbReference type="InterPro" id="IPR013767">
    <property type="entry name" value="PAS_fold"/>
</dbReference>
<keyword evidence="7 14" id="KW-0812">Transmembrane</keyword>
<dbReference type="SUPFAM" id="SSF55785">
    <property type="entry name" value="PYP-like sensor domain (PAS domain)"/>
    <property type="match status" value="1"/>
</dbReference>
<accession>A0ABU0T814</accession>
<dbReference type="Proteomes" id="UP001230328">
    <property type="component" value="Unassembled WGS sequence"/>
</dbReference>
<proteinExistence type="predicted"/>
<evidence type="ECO:0000256" key="11">
    <source>
        <dbReference type="ARBA" id="ARBA00022989"/>
    </source>
</evidence>
<dbReference type="InterPro" id="IPR016120">
    <property type="entry name" value="Sig_transdc_His_kin_SpoOB"/>
</dbReference>
<evidence type="ECO:0000256" key="5">
    <source>
        <dbReference type="ARBA" id="ARBA00022553"/>
    </source>
</evidence>
<evidence type="ECO:0000313" key="16">
    <source>
        <dbReference type="EMBL" id="MDQ1031955.1"/>
    </source>
</evidence>
<dbReference type="InterPro" id="IPR003594">
    <property type="entry name" value="HATPase_dom"/>
</dbReference>
<feature type="transmembrane region" description="Helical" evidence="14">
    <location>
        <begin position="36"/>
        <end position="56"/>
    </location>
</feature>
<dbReference type="PANTHER" id="PTHR43304">
    <property type="entry name" value="PHYTOCHROME-LIKE PROTEIN CPH1"/>
    <property type="match status" value="1"/>
</dbReference>
<evidence type="ECO:0000256" key="7">
    <source>
        <dbReference type="ARBA" id="ARBA00022692"/>
    </source>
</evidence>
<dbReference type="InterPro" id="IPR052162">
    <property type="entry name" value="Sensor_kinase/Photoreceptor"/>
</dbReference>
<evidence type="ECO:0000256" key="1">
    <source>
        <dbReference type="ARBA" id="ARBA00000085"/>
    </source>
</evidence>
<dbReference type="Pfam" id="PF17203">
    <property type="entry name" value="sCache_3_2"/>
    <property type="match status" value="1"/>
</dbReference>
<dbReference type="PRINTS" id="PR00344">
    <property type="entry name" value="BCTRLSENSOR"/>
</dbReference>
<dbReference type="SMART" id="SM00091">
    <property type="entry name" value="PAS"/>
    <property type="match status" value="1"/>
</dbReference>
<keyword evidence="12" id="KW-0902">Two-component regulatory system</keyword>
<feature type="transmembrane region" description="Helical" evidence="14">
    <location>
        <begin position="199"/>
        <end position="218"/>
    </location>
</feature>
<keyword evidence="4" id="KW-1003">Cell membrane</keyword>
<comment type="catalytic activity">
    <reaction evidence="1">
        <text>ATP + protein L-histidine = ADP + protein N-phospho-L-histidine.</text>
        <dbReference type="EC" id="2.7.13.3"/>
    </reaction>
</comment>
<dbReference type="InterPro" id="IPR035965">
    <property type="entry name" value="PAS-like_dom_sf"/>
</dbReference>
<dbReference type="InterPro" id="IPR036890">
    <property type="entry name" value="HATPase_C_sf"/>
</dbReference>
<dbReference type="Gene3D" id="3.30.450.20">
    <property type="entry name" value="PAS domain"/>
    <property type="match status" value="2"/>
</dbReference>
<dbReference type="CDD" id="cd00130">
    <property type="entry name" value="PAS"/>
    <property type="match status" value="1"/>
</dbReference>